<name>S0F6R8_9BACT</name>
<dbReference type="eggNOG" id="ENOG502ZATF">
    <property type="taxonomic scope" value="Bacteria"/>
</dbReference>
<dbReference type="EMBL" id="ACBW01000107">
    <property type="protein sequence ID" value="EEF75979.1"/>
    <property type="molecule type" value="Genomic_DNA"/>
</dbReference>
<proteinExistence type="predicted"/>
<dbReference type="OrthoDB" id="1048866at2"/>
<sequence length="163" mass="17039">MGFWNILLKYGGKAAKGVGTAAAETGKTAGNAMLHPTRTLRTAGKVVKTAAVTGSVGYVGWEKLTSDKSVARIVSEAVVGKNATDSLAGTTEGMKALKKKAGEAMDTVSEAVSGLDGKLDGVSNFLKETTSGGLGTMIGNFFSNSRKLLLVPYTKDFRRITRF</sequence>
<protein>
    <submittedName>
        <fullName evidence="1">Uncharacterized protein</fullName>
    </submittedName>
</protein>
<dbReference type="AlphaFoldDB" id="S0F6R8"/>
<organism evidence="1 2">
    <name type="scientific">Phocaeicola coprophilus DSM 18228 = JCM 13818</name>
    <dbReference type="NCBI Taxonomy" id="547042"/>
    <lineage>
        <taxon>Bacteria</taxon>
        <taxon>Pseudomonadati</taxon>
        <taxon>Bacteroidota</taxon>
        <taxon>Bacteroidia</taxon>
        <taxon>Bacteroidales</taxon>
        <taxon>Bacteroidaceae</taxon>
        <taxon>Phocaeicola</taxon>
    </lineage>
</organism>
<evidence type="ECO:0000313" key="1">
    <source>
        <dbReference type="EMBL" id="EEF75979.1"/>
    </source>
</evidence>
<reference evidence="1 2" key="1">
    <citation type="submission" date="2008-12" db="EMBL/GenBank/DDBJ databases">
        <authorList>
            <person name="Fulton L."/>
            <person name="Clifton S."/>
            <person name="Fulton B."/>
            <person name="Xu J."/>
            <person name="Minx P."/>
            <person name="Pepin K.H."/>
            <person name="Johnson M."/>
            <person name="Bhonagiri V."/>
            <person name="Nash W.E."/>
            <person name="Mardis E.R."/>
            <person name="Wilson R.K."/>
        </authorList>
    </citation>
    <scope>NUCLEOTIDE SEQUENCE [LARGE SCALE GENOMIC DNA]</scope>
    <source>
        <strain evidence="1 2">DSM 18228</strain>
    </source>
</reference>
<comment type="caution">
    <text evidence="1">The sequence shown here is derived from an EMBL/GenBank/DDBJ whole genome shotgun (WGS) entry which is preliminary data.</text>
</comment>
<dbReference type="Proteomes" id="UP000014073">
    <property type="component" value="Unassembled WGS sequence"/>
</dbReference>
<dbReference type="STRING" id="547042.BACCOPRO_01473"/>
<gene>
    <name evidence="1" type="ORF">BACCOPRO_01473</name>
</gene>
<dbReference type="HOGENOM" id="CLU_1900526_0_0_10"/>
<evidence type="ECO:0000313" key="2">
    <source>
        <dbReference type="Proteomes" id="UP000014073"/>
    </source>
</evidence>
<accession>S0F6R8</accession>
<keyword evidence="2" id="KW-1185">Reference proteome</keyword>